<organism evidence="1 2">
    <name type="scientific">Catharanthus roseus</name>
    <name type="common">Madagascar periwinkle</name>
    <name type="synonym">Vinca rosea</name>
    <dbReference type="NCBI Taxonomy" id="4058"/>
    <lineage>
        <taxon>Eukaryota</taxon>
        <taxon>Viridiplantae</taxon>
        <taxon>Streptophyta</taxon>
        <taxon>Embryophyta</taxon>
        <taxon>Tracheophyta</taxon>
        <taxon>Spermatophyta</taxon>
        <taxon>Magnoliopsida</taxon>
        <taxon>eudicotyledons</taxon>
        <taxon>Gunneridae</taxon>
        <taxon>Pentapetalae</taxon>
        <taxon>asterids</taxon>
        <taxon>lamiids</taxon>
        <taxon>Gentianales</taxon>
        <taxon>Apocynaceae</taxon>
        <taxon>Rauvolfioideae</taxon>
        <taxon>Vinceae</taxon>
        <taxon>Catharanthinae</taxon>
        <taxon>Catharanthus</taxon>
    </lineage>
</organism>
<dbReference type="EMBL" id="CM044707">
    <property type="protein sequence ID" value="KAI5652924.1"/>
    <property type="molecule type" value="Genomic_DNA"/>
</dbReference>
<reference evidence="2" key="1">
    <citation type="journal article" date="2023" name="Nat. Plants">
        <title>Single-cell RNA sequencing provides a high-resolution roadmap for understanding the multicellular compartmentation of specialized metabolism.</title>
        <authorList>
            <person name="Sun S."/>
            <person name="Shen X."/>
            <person name="Li Y."/>
            <person name="Li Y."/>
            <person name="Wang S."/>
            <person name="Li R."/>
            <person name="Zhang H."/>
            <person name="Shen G."/>
            <person name="Guo B."/>
            <person name="Wei J."/>
            <person name="Xu J."/>
            <person name="St-Pierre B."/>
            <person name="Chen S."/>
            <person name="Sun C."/>
        </authorList>
    </citation>
    <scope>NUCLEOTIDE SEQUENCE [LARGE SCALE GENOMIC DNA]</scope>
</reference>
<protein>
    <submittedName>
        <fullName evidence="1">Uncharacterized protein</fullName>
    </submittedName>
</protein>
<name>A0ACB9ZX57_CATRO</name>
<evidence type="ECO:0000313" key="1">
    <source>
        <dbReference type="EMBL" id="KAI5652924.1"/>
    </source>
</evidence>
<comment type="caution">
    <text evidence="1">The sequence shown here is derived from an EMBL/GenBank/DDBJ whole genome shotgun (WGS) entry which is preliminary data.</text>
</comment>
<gene>
    <name evidence="1" type="ORF">M9H77_30111</name>
</gene>
<sequence length="118" mass="13091">MGTSYNQTPPPVLYASLDSFSVSFPTTTANHMINLPCKTVDPFLNLRGFLSWELYQMVMPRVLASTPVTPSPATVVVAAPSSRFTMQQSFRKLQAGTALQYRLLGHMKLLMVNPMLLL</sequence>
<accession>A0ACB9ZX57</accession>
<evidence type="ECO:0000313" key="2">
    <source>
        <dbReference type="Proteomes" id="UP001060085"/>
    </source>
</evidence>
<proteinExistence type="predicted"/>
<keyword evidence="2" id="KW-1185">Reference proteome</keyword>
<dbReference type="Proteomes" id="UP001060085">
    <property type="component" value="Linkage Group LG07"/>
</dbReference>